<evidence type="ECO:0000313" key="1">
    <source>
        <dbReference type="Proteomes" id="UP000887579"/>
    </source>
</evidence>
<dbReference type="Proteomes" id="UP000887579">
    <property type="component" value="Unplaced"/>
</dbReference>
<accession>A0AC34G0N0</accession>
<protein>
    <submittedName>
        <fullName evidence="2">Uncharacterized protein</fullName>
    </submittedName>
</protein>
<sequence length="63" mass="6310">PAGGIPPPGSNQSFGNGAAGNPWPSQPQAPPYGYPPQQQQPSASSNPFGAPASSQQQSNAFGF</sequence>
<reference evidence="2" key="1">
    <citation type="submission" date="2022-11" db="UniProtKB">
        <authorList>
            <consortium name="WormBaseParasite"/>
        </authorList>
    </citation>
    <scope>IDENTIFICATION</scope>
</reference>
<organism evidence="1 2">
    <name type="scientific">Panagrolaimus sp. ES5</name>
    <dbReference type="NCBI Taxonomy" id="591445"/>
    <lineage>
        <taxon>Eukaryota</taxon>
        <taxon>Metazoa</taxon>
        <taxon>Ecdysozoa</taxon>
        <taxon>Nematoda</taxon>
        <taxon>Chromadorea</taxon>
        <taxon>Rhabditida</taxon>
        <taxon>Tylenchina</taxon>
        <taxon>Panagrolaimomorpha</taxon>
        <taxon>Panagrolaimoidea</taxon>
        <taxon>Panagrolaimidae</taxon>
        <taxon>Panagrolaimus</taxon>
    </lineage>
</organism>
<evidence type="ECO:0000313" key="2">
    <source>
        <dbReference type="WBParaSite" id="ES5_v2.g23111.t1"/>
    </source>
</evidence>
<proteinExistence type="predicted"/>
<dbReference type="WBParaSite" id="ES5_v2.g23111.t1">
    <property type="protein sequence ID" value="ES5_v2.g23111.t1"/>
    <property type="gene ID" value="ES5_v2.g23111"/>
</dbReference>
<name>A0AC34G0N0_9BILA</name>